<dbReference type="CDD" id="cd07341">
    <property type="entry name" value="M56_BlaR1_MecR1_like"/>
    <property type="match status" value="1"/>
</dbReference>
<organism evidence="3 4">
    <name type="scientific">Belliella kenyensis</name>
    <dbReference type="NCBI Taxonomy" id="1472724"/>
    <lineage>
        <taxon>Bacteria</taxon>
        <taxon>Pseudomonadati</taxon>
        <taxon>Bacteroidota</taxon>
        <taxon>Cytophagia</taxon>
        <taxon>Cytophagales</taxon>
        <taxon>Cyclobacteriaceae</taxon>
        <taxon>Belliella</taxon>
    </lineage>
</organism>
<keyword evidence="1" id="KW-0472">Membrane</keyword>
<dbReference type="Pfam" id="PF05569">
    <property type="entry name" value="Peptidase_M56"/>
    <property type="match status" value="1"/>
</dbReference>
<keyword evidence="1" id="KW-1133">Transmembrane helix</keyword>
<sequence>MNWINELLPPAYLYAIGWMLIHAIWQVAGIGLVLWFLLRYSSQKSSAYKYNLGISSLLLMLVISFFTFGYYLDLDSQSFEHSMVNTTQYISADTSDLKAELISYVNEEPSSRYWLVSLLEHIERNIPILVNIWMIGVVLFMIKFASAMADLKTLRSRPSKPIAHKWENKVDEYVKKLKIDRSIQILESKFISIPLTYGILKPIILIPTGLLFQLNNAQVEAIIAHELAHIKRQDYLINLLQSTMEIFFFFHPVFWWINGLIRTERENACDDIAIQLGVAPRALAEALVTCTNYSMAANPQLSMAATSRKTPTLDRIKRIMGFNTPNKPTSTLSSLTMTISLILSTSLLLGAQAIKTPVNDLDHFLTEIKSEIILMDNFWQQFETNPELDLSSKTEVMAHTLKITPLEFEGVDFSDMPIKNLDQKIGLPIVSFDAKIDTTTSMVRVQETSVNLNKNTFEPRVSALAGNPTVNVSSNTESTTSVRGATLTQQAFGQNYARVLASLSTKAAKGSEFPRTTGVPTARGIYNIDTTKSYKKELKEATSQLSNAKTEDERNVAIQKITEISEKIASSTSQQWVKNDSVMLEFSRRSAEAIGPWMEENSKQMEEWQNKLEPIMKSFSEKMEGLNEKLMPLNDELQSNFKKFDEESRPWMEEFQLKIAEWQKENQPKIEEFQKKMAEWQIEYATKMKELQKEFKEKKNSPDK</sequence>
<keyword evidence="4" id="KW-1185">Reference proteome</keyword>
<accession>A0ABV8EP43</accession>
<dbReference type="Gene3D" id="3.30.2010.10">
    <property type="entry name" value="Metalloproteases ('zincins'), catalytic domain"/>
    <property type="match status" value="1"/>
</dbReference>
<feature type="transmembrane region" description="Helical" evidence="1">
    <location>
        <begin position="12"/>
        <end position="38"/>
    </location>
</feature>
<gene>
    <name evidence="3" type="ORF">ACFOUP_17010</name>
</gene>
<keyword evidence="1" id="KW-0812">Transmembrane</keyword>
<feature type="transmembrane region" description="Helical" evidence="1">
    <location>
        <begin position="235"/>
        <end position="257"/>
    </location>
</feature>
<evidence type="ECO:0000259" key="2">
    <source>
        <dbReference type="Pfam" id="PF05569"/>
    </source>
</evidence>
<feature type="transmembrane region" description="Helical" evidence="1">
    <location>
        <begin position="50"/>
        <end position="72"/>
    </location>
</feature>
<evidence type="ECO:0000313" key="4">
    <source>
        <dbReference type="Proteomes" id="UP001595766"/>
    </source>
</evidence>
<dbReference type="PANTHER" id="PTHR34978">
    <property type="entry name" value="POSSIBLE SENSOR-TRANSDUCER PROTEIN BLAR"/>
    <property type="match status" value="1"/>
</dbReference>
<feature type="transmembrane region" description="Helical" evidence="1">
    <location>
        <begin position="128"/>
        <end position="151"/>
    </location>
</feature>
<dbReference type="Proteomes" id="UP001595766">
    <property type="component" value="Unassembled WGS sequence"/>
</dbReference>
<evidence type="ECO:0000256" key="1">
    <source>
        <dbReference type="SAM" id="Phobius"/>
    </source>
</evidence>
<dbReference type="EMBL" id="JBHSAV010000092">
    <property type="protein sequence ID" value="MFC3978087.1"/>
    <property type="molecule type" value="Genomic_DNA"/>
</dbReference>
<feature type="domain" description="Peptidase M56" evidence="2">
    <location>
        <begin position="70"/>
        <end position="317"/>
    </location>
</feature>
<reference evidence="4" key="1">
    <citation type="journal article" date="2019" name="Int. J. Syst. Evol. Microbiol.">
        <title>The Global Catalogue of Microorganisms (GCM) 10K type strain sequencing project: providing services to taxonomists for standard genome sequencing and annotation.</title>
        <authorList>
            <consortium name="The Broad Institute Genomics Platform"/>
            <consortium name="The Broad Institute Genome Sequencing Center for Infectious Disease"/>
            <person name="Wu L."/>
            <person name="Ma J."/>
        </authorList>
    </citation>
    <scope>NUCLEOTIDE SEQUENCE [LARGE SCALE GENOMIC DNA]</scope>
    <source>
        <strain evidence="4">CECT 8551</strain>
    </source>
</reference>
<dbReference type="PANTHER" id="PTHR34978:SF3">
    <property type="entry name" value="SLR0241 PROTEIN"/>
    <property type="match status" value="1"/>
</dbReference>
<evidence type="ECO:0000313" key="3">
    <source>
        <dbReference type="EMBL" id="MFC3978087.1"/>
    </source>
</evidence>
<protein>
    <submittedName>
        <fullName evidence="3">M56 family metallopeptidase</fullName>
    </submittedName>
</protein>
<comment type="caution">
    <text evidence="3">The sequence shown here is derived from an EMBL/GenBank/DDBJ whole genome shotgun (WGS) entry which is preliminary data.</text>
</comment>
<dbReference type="InterPro" id="IPR008756">
    <property type="entry name" value="Peptidase_M56"/>
</dbReference>
<dbReference type="SUPFAM" id="SSF58113">
    <property type="entry name" value="Apolipoprotein A-I"/>
    <property type="match status" value="1"/>
</dbReference>
<proteinExistence type="predicted"/>
<dbReference type="InterPro" id="IPR052173">
    <property type="entry name" value="Beta-lactam_resp_regulator"/>
</dbReference>
<name>A0ABV8EP43_9BACT</name>
<dbReference type="RefSeq" id="WP_241296132.1">
    <property type="nucleotide sequence ID" value="NZ_JAKZGR010000012.1"/>
</dbReference>